<evidence type="ECO:0000259" key="1">
    <source>
        <dbReference type="Pfam" id="PF25758"/>
    </source>
</evidence>
<protein>
    <recommendedName>
        <fullName evidence="1">Importin-7/11-like TPR repeats domain-containing protein</fullName>
    </recommendedName>
</protein>
<dbReference type="Gene3D" id="1.25.10.10">
    <property type="entry name" value="Leucine-rich Repeat Variant"/>
    <property type="match status" value="1"/>
</dbReference>
<dbReference type="InterPro" id="IPR058669">
    <property type="entry name" value="TPR_IPO7/11-like"/>
</dbReference>
<dbReference type="InterPro" id="IPR016024">
    <property type="entry name" value="ARM-type_fold"/>
</dbReference>
<gene>
    <name evidence="2" type="ORF">E3P90_01990</name>
</gene>
<proteinExistence type="predicted"/>
<reference evidence="2 3" key="1">
    <citation type="submission" date="2019-03" db="EMBL/GenBank/DDBJ databases">
        <title>Sequencing 23 genomes of Wallemia ichthyophaga.</title>
        <authorList>
            <person name="Gostincar C."/>
        </authorList>
    </citation>
    <scope>NUCLEOTIDE SEQUENCE [LARGE SCALE GENOMIC DNA]</scope>
    <source>
        <strain evidence="2 3">EXF-8621</strain>
    </source>
</reference>
<organism evidence="2 3">
    <name type="scientific">Wallemia ichthyophaga</name>
    <dbReference type="NCBI Taxonomy" id="245174"/>
    <lineage>
        <taxon>Eukaryota</taxon>
        <taxon>Fungi</taxon>
        <taxon>Dikarya</taxon>
        <taxon>Basidiomycota</taxon>
        <taxon>Wallemiomycotina</taxon>
        <taxon>Wallemiomycetes</taxon>
        <taxon>Wallemiales</taxon>
        <taxon>Wallemiaceae</taxon>
        <taxon>Wallemia</taxon>
    </lineage>
</organism>
<sequence length="972" mass="106623">MHSVENLLKLASAQIVDDGVNVLDAVDAFVRQPDALDELHDFSLRSPDPTLSLAAILLVKNNILPYWRNIRAPQLSPGARHAIRARCLDFFDSPDAKLTELNALILSKLARIDYPRFWPGLVDDIKARLSPELAVSEPGHLLRLSHALYALHRITKEIASIRIANRVFPLLYASLFPFALAVYQLAFSHLASHPNWISLATYAYKVLASLSLHNWSRCSGDERSNTVQFTQLQLSLLPRLLDCTHSSRSPPLQLLNAHTRFLLRLQQSNQGRFRGIQGIEALIPILYSQIAHCTHPSSPAAPPKHLIHALLILKLSLADWVPHAPHKLNPHASLSDDFAVQVVDLVARRFLPLTPADLARWESDPETWVYEDDLDHWEVDLRPCAQNLVLAVLIKRRGAVGAHLTSLLHSAAESSDVIYKEGVYRIVAKCAEYLYDHVSFERWLDTTLIPEVQVDSVGHGRILRRRIAILVGRFAGENLTPSARTKVYTIILHCLRAQDAENDVAVQISAAIALAGIVDTWDFAPALFEPYMGAVVAELMRILAACTLGEIKTKVLASLTCIVDQVGDMSMPHALPLLEMVGGLWEADGDSSADADWHLRGGMLALLARLVCVMQEGSQRALPLVVPLIRTALDPAQGKPYIDMDAIELWQVTLKHAAGHTDSIHGLFPLAVELFANDVDLSEPAGALIESHMYLSGMAVVSESETAQLLFRACAGVVEYASDAVRAQAIHLVHLAALIAPPATWWGDMHTSGLFPAIVSKLLSESESVLLSAQLVVVCARIALVDTPLLLHLLECAAEVLGVSPQTTLVALLDRWCDRWDNISDEYSRALAAAGLARLVEHGIPLVLTRLAELSSIFVDILAQIRENHLDAVAYGEQPDSTTPHTHSHTPITHPLLNAVGDEGTCEKTRRLTLFSTDPLAALPIPPLISHSFAHAQQSFPGGPDAFNQSFLANADHTVVAQLVAFINETMS</sequence>
<dbReference type="Proteomes" id="UP000306954">
    <property type="component" value="Unassembled WGS sequence"/>
</dbReference>
<evidence type="ECO:0000313" key="3">
    <source>
        <dbReference type="Proteomes" id="UP000306954"/>
    </source>
</evidence>
<dbReference type="Pfam" id="PF25758">
    <property type="entry name" value="TPR_IPO11"/>
    <property type="match status" value="1"/>
</dbReference>
<dbReference type="PANTHER" id="PTHR10997">
    <property type="entry name" value="IMPORTIN-7, 8, 11"/>
    <property type="match status" value="1"/>
</dbReference>
<dbReference type="EMBL" id="SPOF01000018">
    <property type="protein sequence ID" value="TIB12519.1"/>
    <property type="molecule type" value="Genomic_DNA"/>
</dbReference>
<dbReference type="GO" id="GO:0005829">
    <property type="term" value="C:cytosol"/>
    <property type="evidence" value="ECO:0007669"/>
    <property type="project" value="TreeGrafter"/>
</dbReference>
<dbReference type="AlphaFoldDB" id="A0A4T0HEG8"/>
<dbReference type="InterPro" id="IPR011989">
    <property type="entry name" value="ARM-like"/>
</dbReference>
<dbReference type="PANTHER" id="PTHR10997:SF7">
    <property type="entry name" value="IMPORTIN-11"/>
    <property type="match status" value="1"/>
</dbReference>
<comment type="caution">
    <text evidence="2">The sequence shown here is derived from an EMBL/GenBank/DDBJ whole genome shotgun (WGS) entry which is preliminary data.</text>
</comment>
<dbReference type="GO" id="GO:0005635">
    <property type="term" value="C:nuclear envelope"/>
    <property type="evidence" value="ECO:0007669"/>
    <property type="project" value="TreeGrafter"/>
</dbReference>
<dbReference type="GO" id="GO:0006606">
    <property type="term" value="P:protein import into nucleus"/>
    <property type="evidence" value="ECO:0007669"/>
    <property type="project" value="TreeGrafter"/>
</dbReference>
<accession>A0A4T0HEG8</accession>
<name>A0A4T0HEG8_WALIC</name>
<dbReference type="SUPFAM" id="SSF48371">
    <property type="entry name" value="ARM repeat"/>
    <property type="match status" value="1"/>
</dbReference>
<evidence type="ECO:0000313" key="2">
    <source>
        <dbReference type="EMBL" id="TIB12519.1"/>
    </source>
</evidence>
<feature type="domain" description="Importin-7/11-like TPR repeats" evidence="1">
    <location>
        <begin position="603"/>
        <end position="967"/>
    </location>
</feature>